<feature type="chain" id="PRO_5045502197" evidence="2">
    <location>
        <begin position="23"/>
        <end position="132"/>
    </location>
</feature>
<dbReference type="RefSeq" id="WP_213681629.1">
    <property type="nucleotide sequence ID" value="NZ_CP074572.1"/>
</dbReference>
<evidence type="ECO:0000313" key="4">
    <source>
        <dbReference type="Proteomes" id="UP000676428"/>
    </source>
</evidence>
<reference evidence="3 4" key="1">
    <citation type="journal article" date="2012" name="Int. J. Syst. Evol. Microbiol.">
        <title>Shewanella dokdonensis sp. nov., isolated from seawater.</title>
        <authorList>
            <person name="Sung H.R."/>
            <person name="Yoon J.H."/>
            <person name="Ghim S.Y."/>
        </authorList>
    </citation>
    <scope>NUCLEOTIDE SEQUENCE [LARGE SCALE GENOMIC DNA]</scope>
    <source>
        <strain evidence="3 4">DSM 23626</strain>
    </source>
</reference>
<feature type="compositionally biased region" description="Polar residues" evidence="1">
    <location>
        <begin position="64"/>
        <end position="75"/>
    </location>
</feature>
<organism evidence="3 4">
    <name type="scientific">Shewanella dokdonensis</name>
    <dbReference type="NCBI Taxonomy" id="712036"/>
    <lineage>
        <taxon>Bacteria</taxon>
        <taxon>Pseudomonadati</taxon>
        <taxon>Pseudomonadota</taxon>
        <taxon>Gammaproteobacteria</taxon>
        <taxon>Alteromonadales</taxon>
        <taxon>Shewanellaceae</taxon>
        <taxon>Shewanella</taxon>
    </lineage>
</organism>
<keyword evidence="4" id="KW-1185">Reference proteome</keyword>
<keyword evidence="2" id="KW-0732">Signal</keyword>
<protein>
    <submittedName>
        <fullName evidence="3">Uncharacterized protein</fullName>
    </submittedName>
</protein>
<gene>
    <name evidence="3" type="ORF">KHX94_17905</name>
</gene>
<evidence type="ECO:0000313" key="3">
    <source>
        <dbReference type="EMBL" id="QVK22986.1"/>
    </source>
</evidence>
<feature type="signal peptide" evidence="2">
    <location>
        <begin position="1"/>
        <end position="22"/>
    </location>
</feature>
<accession>A0ABX8DFI6</accession>
<dbReference type="EMBL" id="CP074572">
    <property type="protein sequence ID" value="QVK22986.1"/>
    <property type="molecule type" value="Genomic_DNA"/>
</dbReference>
<feature type="region of interest" description="Disordered" evidence="1">
    <location>
        <begin position="24"/>
        <end position="91"/>
    </location>
</feature>
<name>A0ABX8DFI6_9GAMM</name>
<feature type="compositionally biased region" description="Polar residues" evidence="1">
    <location>
        <begin position="28"/>
        <end position="39"/>
    </location>
</feature>
<evidence type="ECO:0000256" key="2">
    <source>
        <dbReference type="SAM" id="SignalP"/>
    </source>
</evidence>
<evidence type="ECO:0000256" key="1">
    <source>
        <dbReference type="SAM" id="MobiDB-lite"/>
    </source>
</evidence>
<feature type="compositionally biased region" description="Basic and acidic residues" evidence="1">
    <location>
        <begin position="54"/>
        <end position="63"/>
    </location>
</feature>
<dbReference type="Proteomes" id="UP000676428">
    <property type="component" value="Chromosome"/>
</dbReference>
<sequence>MNKTLLMTAALLLLSNVYISHADAEPKTSPQQEHPNKANNAHKPVKPGASAMSADKKHQDKKMQNYQGQASQNGHGNDKKQGHQPMALERANPNANAAYAITNHNKHVMQQHYQRILGRLSAISARHGTKGR</sequence>
<proteinExistence type="predicted"/>